<evidence type="ECO:0000313" key="2">
    <source>
        <dbReference type="Proteomes" id="UP000000547"/>
    </source>
</evidence>
<dbReference type="HOGENOM" id="CLU_3232219_0_0_6"/>
<protein>
    <submittedName>
        <fullName evidence="1">Uncharacterized protein</fullName>
    </submittedName>
</protein>
<accession>Q47WF8</accession>
<name>Q47WF8_COLP3</name>
<reference evidence="1" key="1">
    <citation type="journal article" date="2005" name="Proc. Natl. Acad. Sci. U.S.A.">
        <title>The psychrophilic lifestyle as revealed by the genome sequence of Colwellia psychrerythraea 34H through genomic and proteomic analyses.</title>
        <authorList>
            <person name="Methe B.A."/>
            <person name="Nelson K.E."/>
            <person name="Deming J.W."/>
            <person name="Momen B."/>
            <person name="Melamud E."/>
            <person name="Zhang X."/>
            <person name="Moult J."/>
            <person name="Madupu R."/>
            <person name="Nelson W.C."/>
            <person name="Dodson R.J."/>
            <person name="Brinkac L.M."/>
            <person name="Daugherty S.C."/>
            <person name="Durkin A.S."/>
            <person name="DeBoy R.T."/>
            <person name="Kolonay J.F."/>
            <person name="Sullivan S.A."/>
            <person name="Zhou L."/>
            <person name="Davidsen T.M."/>
            <person name="Wu M."/>
            <person name="Huston A.L."/>
            <person name="Lewis M."/>
            <person name="Weaver B."/>
            <person name="Weidman J.F."/>
            <person name="Khouri H."/>
            <person name="Utterback T.R."/>
            <person name="Feldblyum T.V."/>
            <person name="Fraser C.M."/>
        </authorList>
    </citation>
    <scope>NUCLEOTIDE SEQUENCE [LARGE SCALE GENOMIC DNA]</scope>
    <source>
        <strain evidence="1">34H</strain>
    </source>
</reference>
<dbReference type="KEGG" id="cps:CPS_4214"/>
<organism evidence="1 2">
    <name type="scientific">Colwellia psychrerythraea (strain 34H / ATCC BAA-681)</name>
    <name type="common">Vibrio psychroerythus</name>
    <dbReference type="NCBI Taxonomy" id="167879"/>
    <lineage>
        <taxon>Bacteria</taxon>
        <taxon>Pseudomonadati</taxon>
        <taxon>Pseudomonadota</taxon>
        <taxon>Gammaproteobacteria</taxon>
        <taxon>Alteromonadales</taxon>
        <taxon>Colwelliaceae</taxon>
        <taxon>Colwellia</taxon>
    </lineage>
</organism>
<dbReference type="AlphaFoldDB" id="Q47WF8"/>
<dbReference type="EMBL" id="CP000083">
    <property type="protein sequence ID" value="AAZ24832.1"/>
    <property type="molecule type" value="Genomic_DNA"/>
</dbReference>
<proteinExistence type="predicted"/>
<gene>
    <name evidence="1" type="ordered locus">CPS_4214</name>
</gene>
<evidence type="ECO:0000313" key="1">
    <source>
        <dbReference type="EMBL" id="AAZ24832.1"/>
    </source>
</evidence>
<dbReference type="Proteomes" id="UP000000547">
    <property type="component" value="Chromosome"/>
</dbReference>
<sequence>MIFGKAAISAALPNGQSLNLCLSYDTLYLTFSSFWSYFVNQQT</sequence>